<sequence>MPRTAPEVKKAAVRRYGAAIVECEPTQEAKEQNSNEAGRLVQETGGTFIHPSNNANVIAGQGTIAVEFIAQTEEQGVSLDGLVLPVGGGGMLSGCTVFAAEPELVNEAFRFYSTKTRQCNPSGKTSVADGLTGNISELAFELVMTNVDGIFTVTETQIVEGYGFGVDTNEAMHLT</sequence>
<evidence type="ECO:0000313" key="5">
    <source>
        <dbReference type="EMBL" id="KAF7728334.1"/>
    </source>
</evidence>
<dbReference type="GO" id="GO:0018114">
    <property type="term" value="F:threonine racemase activity"/>
    <property type="evidence" value="ECO:0007669"/>
    <property type="project" value="TreeGrafter"/>
</dbReference>
<accession>A0A8H7BTI4</accession>
<dbReference type="InterPro" id="IPR036052">
    <property type="entry name" value="TrpB-like_PALP_sf"/>
</dbReference>
<proteinExistence type="inferred from homology"/>
<comment type="cofactor">
    <cofactor evidence="1">
        <name>pyridoxal 5'-phosphate</name>
        <dbReference type="ChEBI" id="CHEBI:597326"/>
    </cofactor>
</comment>
<dbReference type="GO" id="GO:0030170">
    <property type="term" value="F:pyridoxal phosphate binding"/>
    <property type="evidence" value="ECO:0007669"/>
    <property type="project" value="TreeGrafter"/>
</dbReference>
<evidence type="ECO:0000256" key="1">
    <source>
        <dbReference type="ARBA" id="ARBA00001933"/>
    </source>
</evidence>
<protein>
    <recommendedName>
        <fullName evidence="4">Tryptophan synthase beta chain-like PALP domain-containing protein</fullName>
    </recommendedName>
</protein>
<dbReference type="PANTHER" id="PTHR43050:SF1">
    <property type="entry name" value="SERINE RACEMASE"/>
    <property type="match status" value="1"/>
</dbReference>
<evidence type="ECO:0000313" key="6">
    <source>
        <dbReference type="Proteomes" id="UP000605846"/>
    </source>
</evidence>
<evidence type="ECO:0000256" key="3">
    <source>
        <dbReference type="ARBA" id="ARBA00022898"/>
    </source>
</evidence>
<dbReference type="InterPro" id="IPR001926">
    <property type="entry name" value="TrpB-like_PALP"/>
</dbReference>
<dbReference type="PANTHER" id="PTHR43050">
    <property type="entry name" value="SERINE / THREONINE RACEMASE FAMILY MEMBER"/>
    <property type="match status" value="1"/>
</dbReference>
<dbReference type="SUPFAM" id="SSF53686">
    <property type="entry name" value="Tryptophan synthase beta subunit-like PLP-dependent enzymes"/>
    <property type="match status" value="1"/>
</dbReference>
<dbReference type="EMBL" id="JABAYA010000039">
    <property type="protein sequence ID" value="KAF7728334.1"/>
    <property type="molecule type" value="Genomic_DNA"/>
</dbReference>
<comment type="similarity">
    <text evidence="2">Belongs to the serine/threonine dehydratase family.</text>
</comment>
<dbReference type="AlphaFoldDB" id="A0A8H7BTI4"/>
<name>A0A8H7BTI4_9FUNG</name>
<feature type="domain" description="Tryptophan synthase beta chain-like PALP" evidence="4">
    <location>
        <begin position="1"/>
        <end position="161"/>
    </location>
</feature>
<dbReference type="GO" id="GO:0008721">
    <property type="term" value="F:D-serine ammonia-lyase activity"/>
    <property type="evidence" value="ECO:0007669"/>
    <property type="project" value="TreeGrafter"/>
</dbReference>
<dbReference type="GO" id="GO:0000287">
    <property type="term" value="F:magnesium ion binding"/>
    <property type="evidence" value="ECO:0007669"/>
    <property type="project" value="TreeGrafter"/>
</dbReference>
<dbReference type="Proteomes" id="UP000605846">
    <property type="component" value="Unassembled WGS sequence"/>
</dbReference>
<organism evidence="5 6">
    <name type="scientific">Apophysomyces ossiformis</name>
    <dbReference type="NCBI Taxonomy" id="679940"/>
    <lineage>
        <taxon>Eukaryota</taxon>
        <taxon>Fungi</taxon>
        <taxon>Fungi incertae sedis</taxon>
        <taxon>Mucoromycota</taxon>
        <taxon>Mucoromycotina</taxon>
        <taxon>Mucoromycetes</taxon>
        <taxon>Mucorales</taxon>
        <taxon>Mucorineae</taxon>
        <taxon>Mucoraceae</taxon>
        <taxon>Apophysomyces</taxon>
    </lineage>
</organism>
<evidence type="ECO:0000256" key="2">
    <source>
        <dbReference type="ARBA" id="ARBA00010869"/>
    </source>
</evidence>
<dbReference type="Gene3D" id="3.40.50.1100">
    <property type="match status" value="2"/>
</dbReference>
<dbReference type="Pfam" id="PF00291">
    <property type="entry name" value="PALP"/>
    <property type="match status" value="1"/>
</dbReference>
<gene>
    <name evidence="5" type="ORF">EC973_006275</name>
</gene>
<evidence type="ECO:0000259" key="4">
    <source>
        <dbReference type="Pfam" id="PF00291"/>
    </source>
</evidence>
<keyword evidence="3" id="KW-0663">Pyridoxal phosphate</keyword>
<dbReference type="GO" id="GO:0003941">
    <property type="term" value="F:L-serine ammonia-lyase activity"/>
    <property type="evidence" value="ECO:0007669"/>
    <property type="project" value="TreeGrafter"/>
</dbReference>
<reference evidence="5" key="1">
    <citation type="submission" date="2020-01" db="EMBL/GenBank/DDBJ databases">
        <title>Genome Sequencing of Three Apophysomyces-Like Fungal Strains Confirms a Novel Fungal Genus in the Mucoromycota with divergent Burkholderia-like Endosymbiotic Bacteria.</title>
        <authorList>
            <person name="Stajich J.E."/>
            <person name="Macias A.M."/>
            <person name="Carter-House D."/>
            <person name="Lovett B."/>
            <person name="Kasson L.R."/>
            <person name="Berry K."/>
            <person name="Grigoriev I."/>
            <person name="Chang Y."/>
            <person name="Spatafora J."/>
            <person name="Kasson M.T."/>
        </authorList>
    </citation>
    <scope>NUCLEOTIDE SEQUENCE</scope>
    <source>
        <strain evidence="5">NRRL A-21654</strain>
    </source>
</reference>
<comment type="caution">
    <text evidence="5">The sequence shown here is derived from an EMBL/GenBank/DDBJ whole genome shotgun (WGS) entry which is preliminary data.</text>
</comment>
<dbReference type="GO" id="GO:0070179">
    <property type="term" value="P:D-serine biosynthetic process"/>
    <property type="evidence" value="ECO:0007669"/>
    <property type="project" value="TreeGrafter"/>
</dbReference>
<dbReference type="GO" id="GO:0005524">
    <property type="term" value="F:ATP binding"/>
    <property type="evidence" value="ECO:0007669"/>
    <property type="project" value="TreeGrafter"/>
</dbReference>
<dbReference type="OrthoDB" id="271064at2759"/>
<keyword evidence="6" id="KW-1185">Reference proteome</keyword>
<dbReference type="GO" id="GO:0030378">
    <property type="term" value="F:serine racemase activity"/>
    <property type="evidence" value="ECO:0007669"/>
    <property type="project" value="TreeGrafter"/>
</dbReference>